<keyword evidence="1" id="KW-0812">Transmembrane</keyword>
<dbReference type="KEGG" id="ftz:CH68_304"/>
<protein>
    <recommendedName>
        <fullName evidence="4">Nicotinamide riboside transporter PnuC</fullName>
    </recommendedName>
</protein>
<keyword evidence="1" id="KW-1133">Transmembrane helix</keyword>
<dbReference type="RefSeq" id="WP_003014431.1">
    <property type="nucleotide sequence ID" value="NZ_CP009693.1"/>
</dbReference>
<feature type="transmembrane region" description="Helical" evidence="1">
    <location>
        <begin position="55"/>
        <end position="75"/>
    </location>
</feature>
<evidence type="ECO:0000256" key="1">
    <source>
        <dbReference type="SAM" id="Phobius"/>
    </source>
</evidence>
<sequence length="204" mass="23414">MITLGYVIYDCIANASILIFAFLLYKKNNYAWLFVLASLIIKVFIYGKYGISTSLIYLSAQLLTAILAAIIWLRNPTYVKVSKQKKLLVIVIALIILAIWIGLMYQYVNPYILNYELMFGFDYLCYMLVVIGGVFLIFRLAVGLLFFSVVYISYAVNYANSAMVIQNAPQYYRDFILYYWLSALFLFIAGIIIVATYTNAKRSV</sequence>
<accession>A0A0B3VX76</accession>
<keyword evidence="1" id="KW-0472">Membrane</keyword>
<feature type="transmembrane region" description="Helical" evidence="1">
    <location>
        <begin position="175"/>
        <end position="197"/>
    </location>
</feature>
<feature type="transmembrane region" description="Helical" evidence="1">
    <location>
        <begin position="30"/>
        <end position="49"/>
    </location>
</feature>
<reference evidence="3" key="2">
    <citation type="submission" date="2020-02" db="EMBL/GenBank/DDBJ databases">
        <title>Using affinity propagation clustering for identifying bacterial clades and subclades with whole-genome sequences of Francisella tularensis.</title>
        <authorList>
            <person name="Homeier-Bachmann T."/>
            <person name="Abdel-Glil M.Y."/>
            <person name="Hackbart A."/>
            <person name="Hotzel H."/>
            <person name="Tomaso H."/>
        </authorList>
    </citation>
    <scope>NUCLEOTIDE SEQUENCE</scope>
    <source>
        <strain evidence="3">15T0085</strain>
        <strain evidence="2">17T1429</strain>
    </source>
</reference>
<dbReference type="EMBL" id="JAAGJP010000019">
    <property type="protein sequence ID" value="NDS68225.1"/>
    <property type="molecule type" value="Genomic_DNA"/>
</dbReference>
<dbReference type="KEGG" id="ftv:CH67_570"/>
<feature type="transmembrane region" description="Helical" evidence="1">
    <location>
        <begin position="87"/>
        <end position="108"/>
    </location>
</feature>
<feature type="transmembrane region" description="Helical" evidence="1">
    <location>
        <begin position="6"/>
        <end position="25"/>
    </location>
</feature>
<organism evidence="3">
    <name type="scientific">Francisella tularensis subsp. holarctica</name>
    <dbReference type="NCBI Taxonomy" id="119857"/>
    <lineage>
        <taxon>Bacteria</taxon>
        <taxon>Pseudomonadati</taxon>
        <taxon>Pseudomonadota</taxon>
        <taxon>Gammaproteobacteria</taxon>
        <taxon>Thiotrichales</taxon>
        <taxon>Francisellaceae</taxon>
        <taxon>Francisella</taxon>
    </lineage>
</organism>
<gene>
    <name evidence="3" type="ORF">FWI86_03890</name>
    <name evidence="2" type="ORF">FWJ04_02620</name>
</gene>
<proteinExistence type="predicted"/>
<evidence type="ECO:0000313" key="3">
    <source>
        <dbReference type="EMBL" id="NDS68225.1"/>
    </source>
</evidence>
<feature type="transmembrane region" description="Helical" evidence="1">
    <location>
        <begin position="128"/>
        <end position="154"/>
    </location>
</feature>
<name>A0A0B3VX76_FRATU</name>
<evidence type="ECO:0008006" key="4">
    <source>
        <dbReference type="Google" id="ProtNLM"/>
    </source>
</evidence>
<dbReference type="KEGG" id="ftc:DA46_423"/>
<reference evidence="3" key="1">
    <citation type="submission" date="2019-08" db="EMBL/GenBank/DDBJ databases">
        <authorList>
            <person name="Busch A."/>
        </authorList>
    </citation>
    <scope>NUCLEOTIDE SEQUENCE</scope>
    <source>
        <strain evidence="3">15T0085</strain>
        <strain evidence="2">17T1429</strain>
    </source>
</reference>
<comment type="caution">
    <text evidence="3">The sequence shown here is derived from an EMBL/GenBank/DDBJ whole genome shotgun (WGS) entry which is preliminary data.</text>
</comment>
<dbReference type="EMBL" id="JAAGKH010000013">
    <property type="protein sequence ID" value="NDR88604.1"/>
    <property type="molecule type" value="Genomic_DNA"/>
</dbReference>
<dbReference type="HOGENOM" id="CLU_1341604_0_0_6"/>
<dbReference type="OMA" id="DYVIYDC"/>
<dbReference type="AlphaFoldDB" id="A0A0B3VX76"/>
<evidence type="ECO:0000313" key="2">
    <source>
        <dbReference type="EMBL" id="NDR88604.1"/>
    </source>
</evidence>